<feature type="region of interest" description="Disordered" evidence="1">
    <location>
        <begin position="113"/>
        <end position="203"/>
    </location>
</feature>
<keyword evidence="3" id="KW-1185">Reference proteome</keyword>
<feature type="compositionally biased region" description="Basic and acidic residues" evidence="1">
    <location>
        <begin position="142"/>
        <end position="163"/>
    </location>
</feature>
<feature type="compositionally biased region" description="Basic and acidic residues" evidence="1">
    <location>
        <begin position="302"/>
        <end position="354"/>
    </location>
</feature>
<gene>
    <name evidence="2" type="ORF">ILEXP_LOCUS42132</name>
</gene>
<feature type="region of interest" description="Disordered" evidence="1">
    <location>
        <begin position="643"/>
        <end position="662"/>
    </location>
</feature>
<sequence length="766" mass="85302">MDFHSLTRKELQTLCKKNKIPANMTNVAMVDALKALEIVEGIEEFLKPLASETEQSSIESPEKTVITTPAVPRTGCRTSTRRKQIKEVSETLQTLTATTCRRTTRRIAREVEEAKNDVAQTPAAPTTRRTPAASDIQKMKIQLKDNEGDDNIRDQIDREKRVVSETPAEAPNSRRRGLPSSVRRNVETQSRNGKNEDLKEGVVHRVYSTRRSVRLSEKNLSESNLKEKERVEPIKIDSFSSETPKDSEVKLEEGPDDLGEVLDELAESAADMQTILEDGSERSDDLVVSAQKSNEVTANATDLKDDVQEKKSDHYEEGDRSANSEEISRGLDESRVALVEDEHAKGLMVDKEGSDDLVDSAQKSKEVTTNATDLKEYVQEKKSDHSEGNCSANSEEVSRGLDESNVALVEDEHAKGLTVDKEGNEEGAVDVGNKGDDDLEKKSEVGSEKFDELDIHSSNNFGKALDMENEAIENIGTESMFGSATNENGEELNDNKDMGLEDLYDVPVKIEVRESKENSNENGAELSDDRDMKDLYNVEVKVDFLIHKGFNEFAVDVLPSYTELSKLEIGEECNVVSEEPATVPYSENVCGNVLDLVAPQWSMAQDDNDSLPKEQASPFFKQDQIPSSLAEPDHVAHLTHLTPTNKSSINTPLKKSSSNTPSTIRRMSLVSDDKENIDNSGRKLVLTMEKEKKNKIDCVEDNKLKSLNDMSLRQLEKMLKEKLQITNTNTMNKIEENTKDITKMAKSRPALQALSENHPGELGKKN</sequence>
<dbReference type="PANTHER" id="PTHR33621">
    <property type="entry name" value="ASPARTIC/GLUTAMIC ACID-RICH PROTEIN"/>
    <property type="match status" value="1"/>
</dbReference>
<evidence type="ECO:0000256" key="1">
    <source>
        <dbReference type="SAM" id="MobiDB-lite"/>
    </source>
</evidence>
<dbReference type="AlphaFoldDB" id="A0ABC8TTF1"/>
<proteinExistence type="predicted"/>
<feature type="compositionally biased region" description="Low complexity" evidence="1">
    <location>
        <begin position="121"/>
        <end position="133"/>
    </location>
</feature>
<protein>
    <submittedName>
        <fullName evidence="2">Uncharacterized protein</fullName>
    </submittedName>
</protein>
<reference evidence="2 3" key="1">
    <citation type="submission" date="2024-02" db="EMBL/GenBank/DDBJ databases">
        <authorList>
            <person name="Vignale AGUSTIN F."/>
            <person name="Sosa J E."/>
            <person name="Modenutti C."/>
        </authorList>
    </citation>
    <scope>NUCLEOTIDE SEQUENCE [LARGE SCALE GENOMIC DNA]</scope>
</reference>
<feature type="compositionally biased region" description="Basic and acidic residues" evidence="1">
    <location>
        <begin position="373"/>
        <end position="387"/>
    </location>
</feature>
<feature type="region of interest" description="Disordered" evidence="1">
    <location>
        <begin position="745"/>
        <end position="766"/>
    </location>
</feature>
<evidence type="ECO:0000313" key="3">
    <source>
        <dbReference type="Proteomes" id="UP001642360"/>
    </source>
</evidence>
<feature type="compositionally biased region" description="Basic and acidic residues" evidence="1">
    <location>
        <begin position="193"/>
        <end position="203"/>
    </location>
</feature>
<evidence type="ECO:0000313" key="2">
    <source>
        <dbReference type="EMBL" id="CAK9172479.1"/>
    </source>
</evidence>
<feature type="region of interest" description="Disordered" evidence="1">
    <location>
        <begin position="274"/>
        <end position="401"/>
    </location>
</feature>
<dbReference type="PANTHER" id="PTHR33621:SF2">
    <property type="entry name" value="RIBOSOMAL L1 DOMAIN-CONTAINING PROTEIN"/>
    <property type="match status" value="1"/>
</dbReference>
<name>A0ABC8TTF1_9AQUA</name>
<feature type="region of interest" description="Disordered" evidence="1">
    <location>
        <begin position="235"/>
        <end position="255"/>
    </location>
</feature>
<dbReference type="EMBL" id="CAUOFW020006002">
    <property type="protein sequence ID" value="CAK9172479.1"/>
    <property type="molecule type" value="Genomic_DNA"/>
</dbReference>
<dbReference type="Proteomes" id="UP001642360">
    <property type="component" value="Unassembled WGS sequence"/>
</dbReference>
<feature type="compositionally biased region" description="Basic and acidic residues" evidence="1">
    <location>
        <begin position="413"/>
        <end position="424"/>
    </location>
</feature>
<feature type="compositionally biased region" description="Basic and acidic residues" evidence="1">
    <location>
        <begin position="433"/>
        <end position="447"/>
    </location>
</feature>
<comment type="caution">
    <text evidence="2">The sequence shown here is derived from an EMBL/GenBank/DDBJ whole genome shotgun (WGS) entry which is preliminary data.</text>
</comment>
<feature type="compositionally biased region" description="Polar residues" evidence="1">
    <location>
        <begin position="290"/>
        <end position="300"/>
    </location>
</feature>
<accession>A0ABC8TTF1</accession>
<organism evidence="2 3">
    <name type="scientific">Ilex paraguariensis</name>
    <name type="common">yerba mate</name>
    <dbReference type="NCBI Taxonomy" id="185542"/>
    <lineage>
        <taxon>Eukaryota</taxon>
        <taxon>Viridiplantae</taxon>
        <taxon>Streptophyta</taxon>
        <taxon>Embryophyta</taxon>
        <taxon>Tracheophyta</taxon>
        <taxon>Spermatophyta</taxon>
        <taxon>Magnoliopsida</taxon>
        <taxon>eudicotyledons</taxon>
        <taxon>Gunneridae</taxon>
        <taxon>Pentapetalae</taxon>
        <taxon>asterids</taxon>
        <taxon>campanulids</taxon>
        <taxon>Aquifoliales</taxon>
        <taxon>Aquifoliaceae</taxon>
        <taxon>Ilex</taxon>
    </lineage>
</organism>
<feature type="compositionally biased region" description="Basic and acidic residues" evidence="1">
    <location>
        <begin position="243"/>
        <end position="253"/>
    </location>
</feature>
<feature type="region of interest" description="Disordered" evidence="1">
    <location>
        <begin position="413"/>
        <end position="447"/>
    </location>
</feature>